<sequence>MKPTSSKELIDNSPTSKALDGSAPDLAWVTVTHPDQIKDRTLQRRIHNHVMREIGATRRRKPRRAQTILNVPSDFGSDRAISPPYRQVSLQGGPQIDPMQFISSIPQSLPSHPYLGFQVDTSRVQKLLSYLTRDDVPVCQVLRKVCFTLAMTDDSAMSLTLAYSALYSNPLNQKPSLREGVDALEHYTVSLRLVSEQLNRLTGVGWDGMVTIVVGLAAYDLALRRFERWAIHMSGLKKMVQDRGGPMEGISSYHVQMIMTWTELVGSLSLDSPPQFPVPVMPRGQMPIYTASPAVARTLSILQNRFDELSDVCEILESISGMTRRFSGRQLGYWEGDTSEALSLVVSNALALPRLAIPEDPTEDSAAGLVMREVLRLASLLFLATPVDLYASNAGIEWNLRGRLPNLFRSGALDWSGLEELEFWILVVDALAEVGEERAWAVSQMHRIMQSRGLRGEDVFYVLKQFAWFDGILVDELGRLRAEVDDMLCGVL</sequence>
<protein>
    <submittedName>
        <fullName evidence="1">Uncharacterized protein</fullName>
    </submittedName>
</protein>
<comment type="caution">
    <text evidence="1">The sequence shown here is derived from an EMBL/GenBank/DDBJ whole genome shotgun (WGS) entry which is preliminary data.</text>
</comment>
<organism evidence="1 2">
    <name type="scientific">Hypoxylon rubiginosum</name>
    <dbReference type="NCBI Taxonomy" id="110542"/>
    <lineage>
        <taxon>Eukaryota</taxon>
        <taxon>Fungi</taxon>
        <taxon>Dikarya</taxon>
        <taxon>Ascomycota</taxon>
        <taxon>Pezizomycotina</taxon>
        <taxon>Sordariomycetes</taxon>
        <taxon>Xylariomycetidae</taxon>
        <taxon>Xylariales</taxon>
        <taxon>Hypoxylaceae</taxon>
        <taxon>Hypoxylon</taxon>
    </lineage>
</organism>
<keyword evidence="2" id="KW-1185">Reference proteome</keyword>
<name>A0ACB9YYJ3_9PEZI</name>
<evidence type="ECO:0000313" key="1">
    <source>
        <dbReference type="EMBL" id="KAI4864443.1"/>
    </source>
</evidence>
<dbReference type="Proteomes" id="UP001497700">
    <property type="component" value="Unassembled WGS sequence"/>
</dbReference>
<reference evidence="1 2" key="1">
    <citation type="journal article" date="2022" name="New Phytol.">
        <title>Ecological generalism drives hyperdiversity of secondary metabolite gene clusters in xylarialean endophytes.</title>
        <authorList>
            <person name="Franco M.E.E."/>
            <person name="Wisecaver J.H."/>
            <person name="Arnold A.E."/>
            <person name="Ju Y.M."/>
            <person name="Slot J.C."/>
            <person name="Ahrendt S."/>
            <person name="Moore L.P."/>
            <person name="Eastman K.E."/>
            <person name="Scott K."/>
            <person name="Konkel Z."/>
            <person name="Mondo S.J."/>
            <person name="Kuo A."/>
            <person name="Hayes R.D."/>
            <person name="Haridas S."/>
            <person name="Andreopoulos B."/>
            <person name="Riley R."/>
            <person name="LaButti K."/>
            <person name="Pangilinan J."/>
            <person name="Lipzen A."/>
            <person name="Amirebrahimi M."/>
            <person name="Yan J."/>
            <person name="Adam C."/>
            <person name="Keymanesh K."/>
            <person name="Ng V."/>
            <person name="Louie K."/>
            <person name="Northen T."/>
            <person name="Drula E."/>
            <person name="Henrissat B."/>
            <person name="Hsieh H.M."/>
            <person name="Youens-Clark K."/>
            <person name="Lutzoni F."/>
            <person name="Miadlikowska J."/>
            <person name="Eastwood D.C."/>
            <person name="Hamelin R.C."/>
            <person name="Grigoriev I.V."/>
            <person name="U'Ren J.M."/>
        </authorList>
    </citation>
    <scope>NUCLEOTIDE SEQUENCE [LARGE SCALE GENOMIC DNA]</scope>
    <source>
        <strain evidence="1 2">CBS 119005</strain>
    </source>
</reference>
<evidence type="ECO:0000313" key="2">
    <source>
        <dbReference type="Proteomes" id="UP001497700"/>
    </source>
</evidence>
<proteinExistence type="predicted"/>
<dbReference type="EMBL" id="MU393486">
    <property type="protein sequence ID" value="KAI4864443.1"/>
    <property type="molecule type" value="Genomic_DNA"/>
</dbReference>
<gene>
    <name evidence="1" type="ORF">F4820DRAFT_334129</name>
</gene>
<accession>A0ACB9YYJ3</accession>